<keyword evidence="1" id="KW-0472">Membrane</keyword>
<name>A0A1V4HVT5_NITVU</name>
<comment type="caution">
    <text evidence="2">The sequence shown here is derived from an EMBL/GenBank/DDBJ whole genome shotgun (WGS) entry which is preliminary data.</text>
</comment>
<proteinExistence type="predicted"/>
<feature type="transmembrane region" description="Helical" evidence="1">
    <location>
        <begin position="61"/>
        <end position="82"/>
    </location>
</feature>
<keyword evidence="1" id="KW-0812">Transmembrane</keyword>
<dbReference type="STRING" id="29421.B2M20_14825"/>
<evidence type="ECO:0000313" key="2">
    <source>
        <dbReference type="EMBL" id="OPH82023.1"/>
    </source>
</evidence>
<dbReference type="Proteomes" id="UP000189940">
    <property type="component" value="Unassembled WGS sequence"/>
</dbReference>
<evidence type="ECO:0000256" key="1">
    <source>
        <dbReference type="SAM" id="Phobius"/>
    </source>
</evidence>
<reference evidence="2 3" key="1">
    <citation type="submission" date="2017-02" db="EMBL/GenBank/DDBJ databases">
        <title>Genome sequence of the nitrite-oxidizing bacterium Nitrobacter vulgaris strain Ab1.</title>
        <authorList>
            <person name="Mellbye B.L."/>
            <person name="Davis E.W."/>
            <person name="Spieck E."/>
            <person name="Chang J.H."/>
            <person name="Bottomley P.J."/>
            <person name="Sayavedra-Soto L.A."/>
        </authorList>
    </citation>
    <scope>NUCLEOTIDE SEQUENCE [LARGE SCALE GENOMIC DNA]</scope>
    <source>
        <strain evidence="2 3">Ab1</strain>
    </source>
</reference>
<dbReference type="OrthoDB" id="8759709at2"/>
<feature type="transmembrane region" description="Helical" evidence="1">
    <location>
        <begin position="89"/>
        <end position="106"/>
    </location>
</feature>
<dbReference type="AlphaFoldDB" id="A0A1V4HVT5"/>
<keyword evidence="3" id="KW-1185">Reference proteome</keyword>
<keyword evidence="1" id="KW-1133">Transmembrane helix</keyword>
<gene>
    <name evidence="2" type="ORF">B2M20_14825</name>
</gene>
<evidence type="ECO:0000313" key="3">
    <source>
        <dbReference type="Proteomes" id="UP000189940"/>
    </source>
</evidence>
<organism evidence="2 3">
    <name type="scientific">Nitrobacter vulgaris</name>
    <dbReference type="NCBI Taxonomy" id="29421"/>
    <lineage>
        <taxon>Bacteria</taxon>
        <taxon>Pseudomonadati</taxon>
        <taxon>Pseudomonadota</taxon>
        <taxon>Alphaproteobacteria</taxon>
        <taxon>Hyphomicrobiales</taxon>
        <taxon>Nitrobacteraceae</taxon>
        <taxon>Nitrobacter</taxon>
    </lineage>
</organism>
<accession>A0A1V4HVT5</accession>
<dbReference type="EMBL" id="MWPQ01000051">
    <property type="protein sequence ID" value="OPH82023.1"/>
    <property type="molecule type" value="Genomic_DNA"/>
</dbReference>
<protein>
    <recommendedName>
        <fullName evidence="4">Iron transporter</fullName>
    </recommendedName>
</protein>
<sequence>MAERISTKLIADRRNATDTRRWWLVVLYLLVLIVGGYAAALTLVAGFARALPVLGLARSEAVVLASMCGFLFYLALLIWGTAQPRISRLALGLTMAGGLGLALLLTKAA</sequence>
<feature type="transmembrane region" description="Helical" evidence="1">
    <location>
        <begin position="21"/>
        <end position="49"/>
    </location>
</feature>
<evidence type="ECO:0008006" key="4">
    <source>
        <dbReference type="Google" id="ProtNLM"/>
    </source>
</evidence>